<evidence type="ECO:0000259" key="2">
    <source>
        <dbReference type="Pfam" id="PF13478"/>
    </source>
</evidence>
<organism evidence="3 4">
    <name type="scientific">Paenibacillus montaniterrae</name>
    <dbReference type="NCBI Taxonomy" id="429341"/>
    <lineage>
        <taxon>Bacteria</taxon>
        <taxon>Bacillati</taxon>
        <taxon>Bacillota</taxon>
        <taxon>Bacilli</taxon>
        <taxon>Bacillales</taxon>
        <taxon>Paenibacillaceae</taxon>
        <taxon>Paenibacillus</taxon>
    </lineage>
</organism>
<dbReference type="PANTHER" id="PTHR30388:SF6">
    <property type="entry name" value="XANTHINE DEHYDROGENASE SUBUNIT A-RELATED"/>
    <property type="match status" value="1"/>
</dbReference>
<name>A0A919YQZ5_9BACL</name>
<proteinExistence type="predicted"/>
<dbReference type="EMBL" id="BOSE01000002">
    <property type="protein sequence ID" value="GIP15746.1"/>
    <property type="molecule type" value="Genomic_DNA"/>
</dbReference>
<gene>
    <name evidence="3" type="ORF">J40TS1_13880</name>
</gene>
<evidence type="ECO:0000313" key="3">
    <source>
        <dbReference type="EMBL" id="GIP15746.1"/>
    </source>
</evidence>
<comment type="caution">
    <text evidence="3">The sequence shown here is derived from an EMBL/GenBank/DDBJ whole genome shotgun (WGS) entry which is preliminary data.</text>
</comment>
<dbReference type="InterPro" id="IPR027051">
    <property type="entry name" value="XdhC_Rossmann_dom"/>
</dbReference>
<protein>
    <submittedName>
        <fullName evidence="3">Xanthine dehydrogenase</fullName>
    </submittedName>
</protein>
<evidence type="ECO:0000313" key="4">
    <source>
        <dbReference type="Proteomes" id="UP000683139"/>
    </source>
</evidence>
<feature type="domain" description="XdhC Rossmann" evidence="2">
    <location>
        <begin position="169"/>
        <end position="303"/>
    </location>
</feature>
<dbReference type="RefSeq" id="WP_213514023.1">
    <property type="nucleotide sequence ID" value="NZ_BOSE01000002.1"/>
</dbReference>
<dbReference type="Proteomes" id="UP000683139">
    <property type="component" value="Unassembled WGS sequence"/>
</dbReference>
<reference evidence="3" key="1">
    <citation type="submission" date="2021-03" db="EMBL/GenBank/DDBJ databases">
        <title>Antimicrobial resistance genes in bacteria isolated from Japanese honey, and their potential for conferring macrolide and lincosamide resistance in the American foulbrood pathogen Paenibacillus larvae.</title>
        <authorList>
            <person name="Okamoto M."/>
            <person name="Kumagai M."/>
            <person name="Kanamori H."/>
            <person name="Takamatsu D."/>
        </authorList>
    </citation>
    <scope>NUCLEOTIDE SEQUENCE</scope>
    <source>
        <strain evidence="3">J40TS1</strain>
    </source>
</reference>
<sequence>MDAYDVLRLASTSAEPTVLATIVGVEGHAYRKTGAMMLLTEGGATIGSLSPGCLETDLQLRVSSLLKSGDYEIITYNMVPEEDAVWGDAIGCGGKLRILLEPIAGLLRELLGTAYSLIEKGETVRLLRYGFGDGMRYDLKSIDGLANIQNGHEDEELVFEQTFLPKPRLLLFGAGQDLDPLYRLAGRIGFRMAVADWREELVNAARFPNAELAVGSAADIVAALCIQSSDYAIVCSHQLRKDREMLELLLAIEPIYLGVIGSRKRIAHLFEGLPRPSFVHAPVGLAIGGEGPEEIAVSIVAELIAVRSRSLIRKGADGAYALDRHLLGCRTEPKDGETQAIFGACRR</sequence>
<evidence type="ECO:0000259" key="1">
    <source>
        <dbReference type="Pfam" id="PF02625"/>
    </source>
</evidence>
<dbReference type="InterPro" id="IPR003777">
    <property type="entry name" value="XdhC_CoxI"/>
</dbReference>
<dbReference type="Pfam" id="PF02625">
    <property type="entry name" value="XdhC_CoxI"/>
    <property type="match status" value="1"/>
</dbReference>
<accession>A0A919YQZ5</accession>
<feature type="domain" description="XdhC- CoxI" evidence="1">
    <location>
        <begin position="13"/>
        <end position="76"/>
    </location>
</feature>
<dbReference type="InterPro" id="IPR052698">
    <property type="entry name" value="MoCofactor_Util/Proc"/>
</dbReference>
<dbReference type="AlphaFoldDB" id="A0A919YQZ5"/>
<dbReference type="Pfam" id="PF13478">
    <property type="entry name" value="XdhC_C"/>
    <property type="match status" value="1"/>
</dbReference>
<dbReference type="Gene3D" id="3.40.50.720">
    <property type="entry name" value="NAD(P)-binding Rossmann-like Domain"/>
    <property type="match status" value="1"/>
</dbReference>
<keyword evidence="4" id="KW-1185">Reference proteome</keyword>
<dbReference type="PANTHER" id="PTHR30388">
    <property type="entry name" value="ALDEHYDE OXIDOREDUCTASE MOLYBDENUM COFACTOR ASSEMBLY PROTEIN"/>
    <property type="match status" value="1"/>
</dbReference>